<evidence type="ECO:0000256" key="2">
    <source>
        <dbReference type="ARBA" id="ARBA00022857"/>
    </source>
</evidence>
<reference evidence="5 6" key="1">
    <citation type="submission" date="2018-06" db="EMBL/GenBank/DDBJ databases">
        <title>Freshwater and sediment microbial communities from various areas in North America, analyzing microbe dynamics in response to fracking.</title>
        <authorList>
            <person name="Lamendella R."/>
        </authorList>
    </citation>
    <scope>NUCLEOTIDE SEQUENCE [LARGE SCALE GENOMIC DNA]</scope>
    <source>
        <strain evidence="5 6">3b_TX</strain>
    </source>
</reference>
<dbReference type="EMBL" id="QNSB01000003">
    <property type="protein sequence ID" value="RBP72859.1"/>
    <property type="molecule type" value="Genomic_DNA"/>
</dbReference>
<keyword evidence="2" id="KW-0521">NADP</keyword>
<accession>A0A366IND2</accession>
<feature type="domain" description="Bacterial bifunctional deaminase-reductase C-terminal" evidence="4">
    <location>
        <begin position="30"/>
        <end position="211"/>
    </location>
</feature>
<dbReference type="GO" id="GO:0008703">
    <property type="term" value="F:5-amino-6-(5-phosphoribosylamino)uracil reductase activity"/>
    <property type="evidence" value="ECO:0007669"/>
    <property type="project" value="InterPro"/>
</dbReference>
<dbReference type="PANTHER" id="PTHR38011">
    <property type="entry name" value="DIHYDROFOLATE REDUCTASE FAMILY PROTEIN (AFU_ORTHOLOGUE AFUA_8G06820)"/>
    <property type="match status" value="1"/>
</dbReference>
<protein>
    <submittedName>
        <fullName evidence="5">Riboflavin biosynthesis pyrimidine reductase</fullName>
    </submittedName>
</protein>
<name>A0A366IND2_9MICO</name>
<dbReference type="SUPFAM" id="SSF53597">
    <property type="entry name" value="Dihydrofolate reductase-like"/>
    <property type="match status" value="1"/>
</dbReference>
<dbReference type="InterPro" id="IPR050765">
    <property type="entry name" value="Riboflavin_Biosynth_HTPR"/>
</dbReference>
<evidence type="ECO:0000259" key="4">
    <source>
        <dbReference type="Pfam" id="PF01872"/>
    </source>
</evidence>
<evidence type="ECO:0000256" key="3">
    <source>
        <dbReference type="ARBA" id="ARBA00023002"/>
    </source>
</evidence>
<keyword evidence="6" id="KW-1185">Reference proteome</keyword>
<dbReference type="GO" id="GO:0009231">
    <property type="term" value="P:riboflavin biosynthetic process"/>
    <property type="evidence" value="ECO:0007669"/>
    <property type="project" value="InterPro"/>
</dbReference>
<evidence type="ECO:0000313" key="5">
    <source>
        <dbReference type="EMBL" id="RBP72859.1"/>
    </source>
</evidence>
<organism evidence="5 6">
    <name type="scientific">Brevibacterium celere</name>
    <dbReference type="NCBI Taxonomy" id="225845"/>
    <lineage>
        <taxon>Bacteria</taxon>
        <taxon>Bacillati</taxon>
        <taxon>Actinomycetota</taxon>
        <taxon>Actinomycetes</taxon>
        <taxon>Micrococcales</taxon>
        <taxon>Brevibacteriaceae</taxon>
        <taxon>Brevibacterium</taxon>
    </lineage>
</organism>
<proteinExistence type="predicted"/>
<gene>
    <name evidence="5" type="ORF">DFO65_103150</name>
</gene>
<keyword evidence="3" id="KW-0560">Oxidoreductase</keyword>
<evidence type="ECO:0000256" key="1">
    <source>
        <dbReference type="ARBA" id="ARBA00005104"/>
    </source>
</evidence>
<dbReference type="Pfam" id="PF01872">
    <property type="entry name" value="RibD_C"/>
    <property type="match status" value="1"/>
</dbReference>
<evidence type="ECO:0000313" key="6">
    <source>
        <dbReference type="Proteomes" id="UP000253509"/>
    </source>
</evidence>
<dbReference type="InterPro" id="IPR002734">
    <property type="entry name" value="RibDG_C"/>
</dbReference>
<comment type="pathway">
    <text evidence="1">Cofactor biosynthesis; riboflavin biosynthesis.</text>
</comment>
<dbReference type="Proteomes" id="UP000253509">
    <property type="component" value="Unassembled WGS sequence"/>
</dbReference>
<dbReference type="AlphaFoldDB" id="A0A366IND2"/>
<dbReference type="InterPro" id="IPR024072">
    <property type="entry name" value="DHFR-like_dom_sf"/>
</dbReference>
<dbReference type="RefSeq" id="WP_113903345.1">
    <property type="nucleotide sequence ID" value="NZ_QNSB01000003.1"/>
</dbReference>
<dbReference type="PANTHER" id="PTHR38011:SF7">
    <property type="entry name" value="2,5-DIAMINO-6-RIBOSYLAMINO-4(3H)-PYRIMIDINONE 5'-PHOSPHATE REDUCTASE"/>
    <property type="match status" value="1"/>
</dbReference>
<dbReference type="Gene3D" id="3.40.430.10">
    <property type="entry name" value="Dihydrofolate Reductase, subunit A"/>
    <property type="match status" value="1"/>
</dbReference>
<sequence length="253" mass="27237">MHLLKRTGELSVPLLPYLDVDRTRVEHECWVMGHMVAGLDGTAAIAGKVGPLSTGPDQALFRSMRRIADVVMIGAETVRREKYGVVRLDEAARRARESAGRPPTPPVAVVSRSLDLDWGARIFTDAPQHARTRVITCESSDPELRARAAEVADVIVAGSDRVDPAEAFTALAARGHQVVLCEGGPTWLGEIVAADRLDELCLSISPLIGGDPLPVCVNPVGSGIAEFDLVGTAVEESTLFLRYEKKMKDGRHG</sequence>
<comment type="caution">
    <text evidence="5">The sequence shown here is derived from an EMBL/GenBank/DDBJ whole genome shotgun (WGS) entry which is preliminary data.</text>
</comment>